<reference evidence="3" key="1">
    <citation type="submission" date="2022-11" db="UniProtKB">
        <authorList>
            <consortium name="WormBaseParasite"/>
        </authorList>
    </citation>
    <scope>IDENTIFICATION</scope>
</reference>
<dbReference type="Proteomes" id="UP000887565">
    <property type="component" value="Unplaced"/>
</dbReference>
<dbReference type="WBParaSite" id="nRc.2.0.1.t08292-RA">
    <property type="protein sequence ID" value="nRc.2.0.1.t08292-RA"/>
    <property type="gene ID" value="nRc.2.0.1.g08292"/>
</dbReference>
<evidence type="ECO:0000256" key="1">
    <source>
        <dbReference type="SAM" id="MobiDB-lite"/>
    </source>
</evidence>
<accession>A0A915I2D4</accession>
<organism evidence="2 3">
    <name type="scientific">Romanomermis culicivorax</name>
    <name type="common">Nematode worm</name>
    <dbReference type="NCBI Taxonomy" id="13658"/>
    <lineage>
        <taxon>Eukaryota</taxon>
        <taxon>Metazoa</taxon>
        <taxon>Ecdysozoa</taxon>
        <taxon>Nematoda</taxon>
        <taxon>Enoplea</taxon>
        <taxon>Dorylaimia</taxon>
        <taxon>Mermithida</taxon>
        <taxon>Mermithoidea</taxon>
        <taxon>Mermithidae</taxon>
        <taxon>Romanomermis</taxon>
    </lineage>
</organism>
<keyword evidence="2" id="KW-1185">Reference proteome</keyword>
<evidence type="ECO:0000313" key="3">
    <source>
        <dbReference type="WBParaSite" id="nRc.2.0.1.t08292-RA"/>
    </source>
</evidence>
<dbReference type="AlphaFoldDB" id="A0A915I2D4"/>
<feature type="region of interest" description="Disordered" evidence="1">
    <location>
        <begin position="93"/>
        <end position="115"/>
    </location>
</feature>
<evidence type="ECO:0000313" key="2">
    <source>
        <dbReference type="Proteomes" id="UP000887565"/>
    </source>
</evidence>
<sequence>MNTTQWIRGAGWNQVEKSNDLIVFKFQYGLMIGKMMSKPLANQNISSLKPKFASVQKCLVPPGPGVDLRQEFQEIQTKTYFSLGWGMYASSEKLGRSKNRGKTLRRRKYSKSQKP</sequence>
<proteinExistence type="predicted"/>
<protein>
    <submittedName>
        <fullName evidence="3">Uncharacterized protein</fullName>
    </submittedName>
</protein>
<feature type="compositionally biased region" description="Basic residues" evidence="1">
    <location>
        <begin position="96"/>
        <end position="115"/>
    </location>
</feature>
<name>A0A915I2D4_ROMCU</name>